<feature type="compositionally biased region" description="Polar residues" evidence="1">
    <location>
        <begin position="680"/>
        <end position="701"/>
    </location>
</feature>
<feature type="compositionally biased region" description="Polar residues" evidence="1">
    <location>
        <begin position="19"/>
        <end position="38"/>
    </location>
</feature>
<feature type="transmembrane region" description="Helical" evidence="2">
    <location>
        <begin position="131"/>
        <end position="149"/>
    </location>
</feature>
<dbReference type="AlphaFoldDB" id="A0AAD5TIA7"/>
<proteinExistence type="predicted"/>
<reference evidence="3" key="1">
    <citation type="submission" date="2020-05" db="EMBL/GenBank/DDBJ databases">
        <title>Phylogenomic resolution of chytrid fungi.</title>
        <authorList>
            <person name="Stajich J.E."/>
            <person name="Amses K."/>
            <person name="Simmons R."/>
            <person name="Seto K."/>
            <person name="Myers J."/>
            <person name="Bonds A."/>
            <person name="Quandt C.A."/>
            <person name="Barry K."/>
            <person name="Liu P."/>
            <person name="Grigoriev I."/>
            <person name="Longcore J.E."/>
            <person name="James T.Y."/>
        </authorList>
    </citation>
    <scope>NUCLEOTIDE SEQUENCE</scope>
    <source>
        <strain evidence="3">JEL0379</strain>
    </source>
</reference>
<name>A0AAD5TIA7_9FUNG</name>
<keyword evidence="2" id="KW-1133">Transmembrane helix</keyword>
<feature type="transmembrane region" description="Helical" evidence="2">
    <location>
        <begin position="88"/>
        <end position="110"/>
    </location>
</feature>
<comment type="caution">
    <text evidence="3">The sequence shown here is derived from an EMBL/GenBank/DDBJ whole genome shotgun (WGS) entry which is preliminary data.</text>
</comment>
<evidence type="ECO:0000313" key="4">
    <source>
        <dbReference type="Proteomes" id="UP001212152"/>
    </source>
</evidence>
<feature type="compositionally biased region" description="Polar residues" evidence="1">
    <location>
        <begin position="1"/>
        <end position="11"/>
    </location>
</feature>
<organism evidence="3 4">
    <name type="scientific">Geranomyces variabilis</name>
    <dbReference type="NCBI Taxonomy" id="109894"/>
    <lineage>
        <taxon>Eukaryota</taxon>
        <taxon>Fungi</taxon>
        <taxon>Fungi incertae sedis</taxon>
        <taxon>Chytridiomycota</taxon>
        <taxon>Chytridiomycota incertae sedis</taxon>
        <taxon>Chytridiomycetes</taxon>
        <taxon>Spizellomycetales</taxon>
        <taxon>Powellomycetaceae</taxon>
        <taxon>Geranomyces</taxon>
    </lineage>
</organism>
<feature type="transmembrane region" description="Helical" evidence="2">
    <location>
        <begin position="473"/>
        <end position="494"/>
    </location>
</feature>
<feature type="region of interest" description="Disordered" evidence="1">
    <location>
        <begin position="1"/>
        <end position="38"/>
    </location>
</feature>
<feature type="transmembrane region" description="Helical" evidence="2">
    <location>
        <begin position="161"/>
        <end position="186"/>
    </location>
</feature>
<gene>
    <name evidence="3" type="ORF">HDU87_004714</name>
</gene>
<protein>
    <submittedName>
        <fullName evidence="3">Uncharacterized protein</fullName>
    </submittedName>
</protein>
<evidence type="ECO:0000256" key="2">
    <source>
        <dbReference type="SAM" id="Phobius"/>
    </source>
</evidence>
<feature type="transmembrane region" description="Helical" evidence="2">
    <location>
        <begin position="373"/>
        <end position="396"/>
    </location>
</feature>
<accession>A0AAD5TIA7</accession>
<feature type="transmembrane region" description="Helical" evidence="2">
    <location>
        <begin position="283"/>
        <end position="302"/>
    </location>
</feature>
<dbReference type="EMBL" id="JADGJQ010000036">
    <property type="protein sequence ID" value="KAJ3176998.1"/>
    <property type="molecule type" value="Genomic_DNA"/>
</dbReference>
<keyword evidence="2" id="KW-0472">Membrane</keyword>
<feature type="transmembrane region" description="Helical" evidence="2">
    <location>
        <begin position="506"/>
        <end position="528"/>
    </location>
</feature>
<feature type="transmembrane region" description="Helical" evidence="2">
    <location>
        <begin position="443"/>
        <end position="461"/>
    </location>
</feature>
<sequence>MPASTLDSSLPSPIDKRTYSTTDLPVSASESSLRNRMPSSLSINDMPDDIPSSSTQVLPAPTVAADVQPVGEPAPFKWTVKAVVTEMLVLPLTMFISLFSYCPFCIAVVVQSTVTKTAVDTDKWKDEMKGWAWLVGLGGFFGLLLYPTGMVTWMEHASGETVGAVIAIFLGALFVVHLLTISYAFLKPGLGMVAIPVDHRLNIWNWRNILVLLAPFFEFMQFTALAFKTVPDSWLCVSGFGNAVRAFMRIAGLKFANISCSSSLDAALGENSIQSPELMIDSAMFAFALSLLYAVLLGYAIAKLLQPGHWLCAIVFEVFAGIGYIPIVSRLMSLLACHSEENSDGTKSLLLSYAEADIPSERVLCFTDGHKKYAAMAFAGLLLFGLSAIFVGSYKADKHVRRSAVTFIPRLIVIRRTLNSTLLGMRVAINLVLAYAINDASTLAHTTQATGMATLVALLVLDSLYNSCTFQEIRLLAASAHLAALWSYITTMVVSTNRLTYPKSVVLLITGWLCVGAGVCASIIYTNYTSRAEEKSKSPEDGQMGANGETTFRVVTMGRRMRVVVALSPRNADGLEDDEDVVLAAAIYGGKELKQSQLDTLHRQISSTVALTRQDLSKSRMATLERLSTGQTVPRRATTHAAPVIRNTELMKEEAPTTVEGENGASEPLISSDRRDSARKSMSAQGASTLGTSISRSSRNPSMGDGISSDMRRSSRTQTARSSSPDGADTSPMGQLANEKGARRK</sequence>
<evidence type="ECO:0000256" key="1">
    <source>
        <dbReference type="SAM" id="MobiDB-lite"/>
    </source>
</evidence>
<feature type="region of interest" description="Disordered" evidence="1">
    <location>
        <begin position="626"/>
        <end position="745"/>
    </location>
</feature>
<feature type="transmembrane region" description="Helical" evidence="2">
    <location>
        <begin position="206"/>
        <end position="227"/>
    </location>
</feature>
<dbReference type="Proteomes" id="UP001212152">
    <property type="component" value="Unassembled WGS sequence"/>
</dbReference>
<evidence type="ECO:0000313" key="3">
    <source>
        <dbReference type="EMBL" id="KAJ3176998.1"/>
    </source>
</evidence>
<feature type="transmembrane region" description="Helical" evidence="2">
    <location>
        <begin position="309"/>
        <end position="327"/>
    </location>
</feature>
<keyword evidence="2" id="KW-0812">Transmembrane</keyword>
<keyword evidence="4" id="KW-1185">Reference proteome</keyword>
<feature type="transmembrane region" description="Helical" evidence="2">
    <location>
        <begin position="417"/>
        <end position="437"/>
    </location>
</feature>